<evidence type="ECO:0000313" key="6">
    <source>
        <dbReference type="EMBL" id="GAA1682984.1"/>
    </source>
</evidence>
<gene>
    <name evidence="6" type="ORF">GCM10009733_094360</name>
</gene>
<protein>
    <recommendedName>
        <fullName evidence="5">Radical SAM core domain-containing protein</fullName>
    </recommendedName>
</protein>
<dbReference type="InterPro" id="IPR023867">
    <property type="entry name" value="Sulphatase_maturase_rSAM"/>
</dbReference>
<dbReference type="SUPFAM" id="SSF102114">
    <property type="entry name" value="Radical SAM enzymes"/>
    <property type="match status" value="1"/>
</dbReference>
<comment type="caution">
    <text evidence="6">The sequence shown here is derived from an EMBL/GenBank/DDBJ whole genome shotgun (WGS) entry which is preliminary data.</text>
</comment>
<dbReference type="InterPro" id="IPR058240">
    <property type="entry name" value="rSAM_sf"/>
</dbReference>
<keyword evidence="1" id="KW-0949">S-adenosyl-L-methionine</keyword>
<keyword evidence="7" id="KW-1185">Reference proteome</keyword>
<keyword evidence="4" id="KW-0411">Iron-sulfur</keyword>
<dbReference type="Gene3D" id="3.20.20.70">
    <property type="entry name" value="Aldolase class I"/>
    <property type="match status" value="1"/>
</dbReference>
<accession>A0ABN2H6Y9</accession>
<dbReference type="PANTHER" id="PTHR43273">
    <property type="entry name" value="ANAEROBIC SULFATASE-MATURATING ENZYME HOMOLOG ASLB-RELATED"/>
    <property type="match status" value="1"/>
</dbReference>
<dbReference type="SFLD" id="SFLDS00029">
    <property type="entry name" value="Radical_SAM"/>
    <property type="match status" value="1"/>
</dbReference>
<keyword evidence="3" id="KW-0408">Iron</keyword>
<sequence>MRLLRGRQSWWCLHGSRIAKLPLDAVTTDDLGRRQVSDAVRTTMERGGFFRDRKADTYSLTVLTNTGCNLGCAYCFQNVGAADESNPRPDRIAPARLSPQVITDTLAFTDRMMRAAGFAKLKILLFGGEPLLSSAACVELLRRARPLGLTSAAMVSNGTLLTADLAGELVEAGLKGTQITFDGDQDVHDRIRTTRTGKGTFQQILTNVAAVAAAVDMSWLFRVNVSHRNSDSVPTLLDRLATHVPPAGAGVNIALIDDVGMGYDNRVRYGDDLAGRYVSWYRHALDLGFSVRPPKEAFWCDFCSLMAGRRGAVVNADGRLYSCWETAGKPDLDVGTVRSGYFADEVIEPRWHSCDYAAAPHGTQEARQRFHDTVDAALLDELSARGALR</sequence>
<dbReference type="SFLD" id="SFLDG01067">
    <property type="entry name" value="SPASM/twitch_domain_containing"/>
    <property type="match status" value="1"/>
</dbReference>
<evidence type="ECO:0000256" key="4">
    <source>
        <dbReference type="ARBA" id="ARBA00023014"/>
    </source>
</evidence>
<dbReference type="Proteomes" id="UP001500064">
    <property type="component" value="Unassembled WGS sequence"/>
</dbReference>
<dbReference type="CDD" id="cd01335">
    <property type="entry name" value="Radical_SAM"/>
    <property type="match status" value="1"/>
</dbReference>
<dbReference type="Pfam" id="PF04055">
    <property type="entry name" value="Radical_SAM"/>
    <property type="match status" value="1"/>
</dbReference>
<proteinExistence type="predicted"/>
<feature type="domain" description="Radical SAM core" evidence="5">
    <location>
        <begin position="50"/>
        <end position="290"/>
    </location>
</feature>
<dbReference type="PANTHER" id="PTHR43273:SF8">
    <property type="entry name" value="RADICAL SAM DOMAIN PROTEIN"/>
    <property type="match status" value="1"/>
</dbReference>
<name>A0ABN2H6Y9_9ACTN</name>
<dbReference type="InterPro" id="IPR007197">
    <property type="entry name" value="rSAM"/>
</dbReference>
<dbReference type="PROSITE" id="PS51918">
    <property type="entry name" value="RADICAL_SAM"/>
    <property type="match status" value="1"/>
</dbReference>
<evidence type="ECO:0000259" key="5">
    <source>
        <dbReference type="PROSITE" id="PS51918"/>
    </source>
</evidence>
<evidence type="ECO:0000313" key="7">
    <source>
        <dbReference type="Proteomes" id="UP001500064"/>
    </source>
</evidence>
<dbReference type="EMBL" id="BAAAMU010000131">
    <property type="protein sequence ID" value="GAA1682984.1"/>
    <property type="molecule type" value="Genomic_DNA"/>
</dbReference>
<evidence type="ECO:0000256" key="1">
    <source>
        <dbReference type="ARBA" id="ARBA00022691"/>
    </source>
</evidence>
<dbReference type="InterPro" id="IPR013785">
    <property type="entry name" value="Aldolase_TIM"/>
</dbReference>
<evidence type="ECO:0000256" key="2">
    <source>
        <dbReference type="ARBA" id="ARBA00022723"/>
    </source>
</evidence>
<evidence type="ECO:0000256" key="3">
    <source>
        <dbReference type="ARBA" id="ARBA00023004"/>
    </source>
</evidence>
<reference evidence="6 7" key="1">
    <citation type="journal article" date="2019" name="Int. J. Syst. Evol. Microbiol.">
        <title>The Global Catalogue of Microorganisms (GCM) 10K type strain sequencing project: providing services to taxonomists for standard genome sequencing and annotation.</title>
        <authorList>
            <consortium name="The Broad Institute Genomics Platform"/>
            <consortium name="The Broad Institute Genome Sequencing Center for Infectious Disease"/>
            <person name="Wu L."/>
            <person name="Ma J."/>
        </authorList>
    </citation>
    <scope>NUCLEOTIDE SEQUENCE [LARGE SCALE GENOMIC DNA]</scope>
    <source>
        <strain evidence="6 7">JCM 13929</strain>
    </source>
</reference>
<organism evidence="6 7">
    <name type="scientific">Nonomuraea maheshkhaliensis</name>
    <dbReference type="NCBI Taxonomy" id="419590"/>
    <lineage>
        <taxon>Bacteria</taxon>
        <taxon>Bacillati</taxon>
        <taxon>Actinomycetota</taxon>
        <taxon>Actinomycetes</taxon>
        <taxon>Streptosporangiales</taxon>
        <taxon>Streptosporangiaceae</taxon>
        <taxon>Nonomuraea</taxon>
    </lineage>
</organism>
<keyword evidence="2" id="KW-0479">Metal-binding</keyword>